<evidence type="ECO:0000256" key="1">
    <source>
        <dbReference type="SAM" id="Phobius"/>
    </source>
</evidence>
<organism evidence="2 3">
    <name type="scientific">Ehrlichia ruminantium</name>
    <name type="common">heartwater rickettsia</name>
    <name type="synonym">Cowdria ruminantium</name>
    <dbReference type="NCBI Taxonomy" id="779"/>
    <lineage>
        <taxon>Bacteria</taxon>
        <taxon>Pseudomonadati</taxon>
        <taxon>Pseudomonadota</taxon>
        <taxon>Alphaproteobacteria</taxon>
        <taxon>Rickettsiales</taxon>
        <taxon>Anaplasmataceae</taxon>
        <taxon>Ehrlichia</taxon>
    </lineage>
</organism>
<gene>
    <name evidence="2" type="ORF">EDL80_01285</name>
</gene>
<dbReference type="EMBL" id="CP033455">
    <property type="protein sequence ID" value="QGR03233.1"/>
    <property type="molecule type" value="Genomic_DNA"/>
</dbReference>
<accession>A0AAE6QAJ0</accession>
<keyword evidence="1" id="KW-0812">Transmembrane</keyword>
<name>A0AAE6QAJ0_EHRRU</name>
<keyword evidence="1" id="KW-1133">Transmembrane helix</keyword>
<protein>
    <submittedName>
        <fullName evidence="2">Uncharacterized protein</fullName>
    </submittedName>
</protein>
<keyword evidence="1" id="KW-0472">Membrane</keyword>
<dbReference type="AlphaFoldDB" id="A0AAE6QAJ0"/>
<reference evidence="2 3" key="1">
    <citation type="submission" date="2018-10" db="EMBL/GenBank/DDBJ databases">
        <title>Propagation and draft genome sequences of three atypical Erhlichia ruminantium isolates.</title>
        <authorList>
            <person name="Liebenberg J."/>
            <person name="Steyn H."/>
            <person name="Josemans A."/>
            <person name="Zweygarth E."/>
        </authorList>
    </citation>
    <scope>NUCLEOTIDE SEQUENCE [LARGE SCALE GENOMIC DNA]</scope>
    <source>
        <strain evidence="2 3">Omatjenne</strain>
    </source>
</reference>
<evidence type="ECO:0000313" key="3">
    <source>
        <dbReference type="Proteomes" id="UP000422822"/>
    </source>
</evidence>
<proteinExistence type="predicted"/>
<dbReference type="Proteomes" id="UP000422822">
    <property type="component" value="Chromosome"/>
</dbReference>
<evidence type="ECO:0000313" key="2">
    <source>
        <dbReference type="EMBL" id="QGR03233.1"/>
    </source>
</evidence>
<keyword evidence="3" id="KW-1185">Reference proteome</keyword>
<sequence>MLSICYNKITNTFVILKIIMFAILSILPILLIPIIALYSVLNHIHNSHFFKKHLRCPSVKGLQETLIPQKVSNSIKTGFQTLKDIQKINIEINGHEIDTNDIEAKLNKYNNYRNAYDIPQRMLYHIEYISNKCKITHKQTREIFFDRISLALVLEDLISEYTHKTTNNIPNPKPNPKIIHEIITRCNKLNYLNVPKQISSNILNLEDNPFLIEQKHRNIQISLDTILFTPQNSNTMICTITEELPISETQQKYLTLDQETSNIISSLRFTLDAESQDDSILYNNISFELSIPNNLKRYTTKTHCRNFIKKSNKTHAILSEIDTYNGRTYFLYDFPKLQSSNLLSLTNNDITYSEYEISTLNISNSLPF</sequence>
<feature type="transmembrane region" description="Helical" evidence="1">
    <location>
        <begin position="12"/>
        <end position="41"/>
    </location>
</feature>